<gene>
    <name evidence="1" type="ORF">QM480_20565</name>
</gene>
<proteinExistence type="predicted"/>
<dbReference type="RefSeq" id="WP_283371494.1">
    <property type="nucleotide sequence ID" value="NZ_JASHID010000019.1"/>
</dbReference>
<comment type="caution">
    <text evidence="1">The sequence shown here is derived from an EMBL/GenBank/DDBJ whole genome shotgun (WGS) entry which is preliminary data.</text>
</comment>
<evidence type="ECO:0000313" key="2">
    <source>
        <dbReference type="Proteomes" id="UP001236569"/>
    </source>
</evidence>
<accession>A0ABT6YUF7</accession>
<dbReference type="Proteomes" id="UP001236569">
    <property type="component" value="Unassembled WGS sequence"/>
</dbReference>
<sequence>MKIEFIPTVGKKNEYVTNILDLFFQKIGCKSYVDLTEKYIITENAHFESVVKQINSSSSVTKNDNFVGIAKTIYNSATGKSSIIIQNHQVYPIIINVNKLIDEWSVDELDALYTTLHEFGHAKDYFIRGDLSNHLLSRPFILENVSNYYHDIIICEIGANICAKEIIPQKFRRIGRGELQKHINIAYEELIAYTSYYERNLDRDKRFKLVGLISVVILKIQEFYIHRDQPNEEIFSSLDNHINVLIKEWINNLEKNYPNCLHSSEEFNNLIVLIIKSLCINL</sequence>
<dbReference type="EMBL" id="JASHID010000019">
    <property type="protein sequence ID" value="MDI9866743.1"/>
    <property type="molecule type" value="Genomic_DNA"/>
</dbReference>
<reference evidence="1 2" key="1">
    <citation type="submission" date="2023-05" db="EMBL/GenBank/DDBJ databases">
        <title>Novel species of genus Flectobacillus isolated from stream in China.</title>
        <authorList>
            <person name="Lu H."/>
        </authorList>
    </citation>
    <scope>NUCLEOTIDE SEQUENCE [LARGE SCALE GENOMIC DNA]</scope>
    <source>
        <strain evidence="1 2">DC10W</strain>
    </source>
</reference>
<organism evidence="1 2">
    <name type="scientific">Flectobacillus longus</name>
    <dbReference type="NCBI Taxonomy" id="2984207"/>
    <lineage>
        <taxon>Bacteria</taxon>
        <taxon>Pseudomonadati</taxon>
        <taxon>Bacteroidota</taxon>
        <taxon>Cytophagia</taxon>
        <taxon>Cytophagales</taxon>
        <taxon>Flectobacillaceae</taxon>
        <taxon>Flectobacillus</taxon>
    </lineage>
</organism>
<protein>
    <submittedName>
        <fullName evidence="1">Uncharacterized protein</fullName>
    </submittedName>
</protein>
<name>A0ABT6YUF7_9BACT</name>
<keyword evidence="2" id="KW-1185">Reference proteome</keyword>
<evidence type="ECO:0000313" key="1">
    <source>
        <dbReference type="EMBL" id="MDI9866743.1"/>
    </source>
</evidence>